<organism evidence="1 2">
    <name type="scientific">Rotaria magnacalcarata</name>
    <dbReference type="NCBI Taxonomy" id="392030"/>
    <lineage>
        <taxon>Eukaryota</taxon>
        <taxon>Metazoa</taxon>
        <taxon>Spiralia</taxon>
        <taxon>Gnathifera</taxon>
        <taxon>Rotifera</taxon>
        <taxon>Eurotatoria</taxon>
        <taxon>Bdelloidea</taxon>
        <taxon>Philodinida</taxon>
        <taxon>Philodinidae</taxon>
        <taxon>Rotaria</taxon>
    </lineage>
</organism>
<dbReference type="AlphaFoldDB" id="A0A8S3K7I6"/>
<dbReference type="EMBL" id="CAJOBJ010373719">
    <property type="protein sequence ID" value="CAF5224624.1"/>
    <property type="molecule type" value="Genomic_DNA"/>
</dbReference>
<name>A0A8S3K7I6_9BILA</name>
<accession>A0A8S3K7I6</accession>
<reference evidence="1" key="1">
    <citation type="submission" date="2021-02" db="EMBL/GenBank/DDBJ databases">
        <authorList>
            <person name="Nowell W R."/>
        </authorList>
    </citation>
    <scope>NUCLEOTIDE SEQUENCE</scope>
</reference>
<feature type="non-terminal residue" evidence="1">
    <location>
        <position position="1"/>
    </location>
</feature>
<protein>
    <submittedName>
        <fullName evidence="1">Uncharacterized protein</fullName>
    </submittedName>
</protein>
<comment type="caution">
    <text evidence="1">The sequence shown here is derived from an EMBL/GenBank/DDBJ whole genome shotgun (WGS) entry which is preliminary data.</text>
</comment>
<gene>
    <name evidence="1" type="ORF">GIL414_LOCUS86199</name>
</gene>
<sequence length="39" mass="4271">VNAIIEQLIQQTPLEYRRTVVGATGLLQGILIPTTFSTD</sequence>
<evidence type="ECO:0000313" key="1">
    <source>
        <dbReference type="EMBL" id="CAF5224624.1"/>
    </source>
</evidence>
<dbReference type="Proteomes" id="UP000681720">
    <property type="component" value="Unassembled WGS sequence"/>
</dbReference>
<proteinExistence type="predicted"/>
<evidence type="ECO:0000313" key="2">
    <source>
        <dbReference type="Proteomes" id="UP000681720"/>
    </source>
</evidence>